<gene>
    <name evidence="1" type="ORF">AYC66_18000</name>
    <name evidence="2" type="ORF">BAY09_18100</name>
</gene>
<sequence length="192" mass="22279">MEIVENIPFEHNFSVSGNDDNLPEKLGHFETIDDFQEHFAINTVSEHQKVTAVRHYTDEEILEFREEILRVAEDQLPEAKENYSQKDIEFKQAKEAKEIAGEVVGALQTKISDLAAEIKEGKTEIEVPANRTYRVPYKGKYYFYTWQDNGDCVMVKVKDVPEHEKAEIFNNTDKNNAFFDSLKNGKDKRKTK</sequence>
<name>A0A494JB65_9FLAO</name>
<evidence type="ECO:0000313" key="2">
    <source>
        <dbReference type="EMBL" id="OPB52790.1"/>
    </source>
</evidence>
<dbReference type="Proteomes" id="UP000189738">
    <property type="component" value="Chromosome"/>
</dbReference>
<dbReference type="EMBL" id="CP014339">
    <property type="protein sequence ID" value="AQX52455.1"/>
    <property type="molecule type" value="Genomic_DNA"/>
</dbReference>
<evidence type="ECO:0000313" key="1">
    <source>
        <dbReference type="EMBL" id="AQX52455.1"/>
    </source>
</evidence>
<dbReference type="AlphaFoldDB" id="A0A494JB65"/>
<protein>
    <submittedName>
        <fullName evidence="2">Uncharacterized protein</fullName>
    </submittedName>
</protein>
<accession>A0A494JB65</accession>
<proteinExistence type="predicted"/>
<dbReference type="EMBL" id="MAHS01000002">
    <property type="protein sequence ID" value="OPB52790.1"/>
    <property type="molecule type" value="Genomic_DNA"/>
</dbReference>
<reference evidence="1 3" key="1">
    <citation type="submission" date="2016-02" db="EMBL/GenBank/DDBJ databases">
        <authorList>
            <person name="Nicholson A.C."/>
            <person name="Humrighouse B.W."/>
            <person name="Loparev V."/>
            <person name="Emery B."/>
            <person name="Graziano J."/>
            <person name="McQuiston J.R."/>
        </authorList>
    </citation>
    <scope>NUCLEOTIDE SEQUENCE [LARGE SCALE GENOMIC DNA]</scope>
    <source>
        <strain evidence="1 3">E6809</strain>
    </source>
</reference>
<evidence type="ECO:0000313" key="3">
    <source>
        <dbReference type="Proteomes" id="UP000189738"/>
    </source>
</evidence>
<dbReference type="RefSeq" id="WP_078719817.1">
    <property type="nucleotide sequence ID" value="NZ_CP014339.1"/>
</dbReference>
<organism evidence="2">
    <name type="scientific">Elizabethkingia anophelis</name>
    <dbReference type="NCBI Taxonomy" id="1117645"/>
    <lineage>
        <taxon>Bacteria</taxon>
        <taxon>Pseudomonadati</taxon>
        <taxon>Bacteroidota</taxon>
        <taxon>Flavobacteriia</taxon>
        <taxon>Flavobacteriales</taxon>
        <taxon>Weeksellaceae</taxon>
        <taxon>Elizabethkingia</taxon>
    </lineage>
</organism>
<reference evidence="2" key="2">
    <citation type="submission" date="2016-06" db="EMBL/GenBank/DDBJ databases">
        <authorList>
            <person name="Nicholson A.C."/>
        </authorList>
    </citation>
    <scope>NUCLEOTIDE SEQUENCE [LARGE SCALE GENOMIC DNA]</scope>
    <source>
        <strain evidence="2">E6809</strain>
    </source>
</reference>